<organism evidence="4 5">
    <name type="scientific">Acer yangbiense</name>
    <dbReference type="NCBI Taxonomy" id="1000413"/>
    <lineage>
        <taxon>Eukaryota</taxon>
        <taxon>Viridiplantae</taxon>
        <taxon>Streptophyta</taxon>
        <taxon>Embryophyta</taxon>
        <taxon>Tracheophyta</taxon>
        <taxon>Spermatophyta</taxon>
        <taxon>Magnoliopsida</taxon>
        <taxon>eudicotyledons</taxon>
        <taxon>Gunneridae</taxon>
        <taxon>Pentapetalae</taxon>
        <taxon>rosids</taxon>
        <taxon>malvids</taxon>
        <taxon>Sapindales</taxon>
        <taxon>Sapindaceae</taxon>
        <taxon>Hippocastanoideae</taxon>
        <taxon>Acereae</taxon>
        <taxon>Acer</taxon>
    </lineage>
</organism>
<dbReference type="InterPro" id="IPR001969">
    <property type="entry name" value="Aspartic_peptidase_AS"/>
</dbReference>
<reference evidence="5" key="1">
    <citation type="journal article" date="2019" name="Gigascience">
        <title>De novo genome assembly of the endangered Acer yangbiense, a plant species with extremely small populations endemic to Yunnan Province, China.</title>
        <authorList>
            <person name="Yang J."/>
            <person name="Wariss H.M."/>
            <person name="Tao L."/>
            <person name="Zhang R."/>
            <person name="Yun Q."/>
            <person name="Hollingsworth P."/>
            <person name="Dao Z."/>
            <person name="Luo G."/>
            <person name="Guo H."/>
            <person name="Ma Y."/>
            <person name="Sun W."/>
        </authorList>
    </citation>
    <scope>NUCLEOTIDE SEQUENCE [LARGE SCALE GENOMIC DNA]</scope>
    <source>
        <strain evidence="5">cv. Malutang</strain>
    </source>
</reference>
<dbReference type="EMBL" id="VAHF01000004">
    <property type="protein sequence ID" value="TXG64840.1"/>
    <property type="molecule type" value="Genomic_DNA"/>
</dbReference>
<accession>A0A5C7I6D4</accession>
<dbReference type="GO" id="GO:0006508">
    <property type="term" value="P:proteolysis"/>
    <property type="evidence" value="ECO:0007669"/>
    <property type="project" value="InterPro"/>
</dbReference>
<evidence type="ECO:0000256" key="1">
    <source>
        <dbReference type="SAM" id="MobiDB-lite"/>
    </source>
</evidence>
<feature type="domain" description="Chromo" evidence="2">
    <location>
        <begin position="514"/>
        <end position="546"/>
    </location>
</feature>
<dbReference type="InterPro" id="IPR016197">
    <property type="entry name" value="Chromo-like_dom_sf"/>
</dbReference>
<sequence length="587" mass="65635">MDIGKILDHWEMEHADSHHLVSETLRSRPPSSPGAESEISVTGLDREMGNGVHDSRHNDGGGGGVPSFRHTVNGREGDRSRRDLSLIMDRPRFMHHGKKLELRLFHGKDAFGWLFRAERDTSGKPISRLSEVIFLAADESDSDNDVATGELLGSMDVSLHSLMGLTSSSTMKLTCQLGSRNVVVLVDSGTSYSFISTKVVDELGLLCEETDSVDVVLGITWLRTLGVVQADWSAFTMRFKVGDSWVCLAGDPSLCHSPVTFKALAHSFQIEKYGVMLELCSFTTSEVGDSEIDFPSDLRAVLSAFEVANALSRRGADSDLSLSAVSVAHFMDTDALRREQLADPALGVIIQNIQGGERVRDGYVLNDGLLLFKGRIVLPRNSTWVVRLLHELHDTPFGGHSGFFRTFKKVSALFRFVEEMLVVEDVHEQIRQRNLFLDELKKHLILAQNRMKQYADKHKMELEFQPGHLVLLKLKPYRLHSLATRVNEKLSPRFYGPFEVLARIGKVRRDAVQLDIIREVLVKWAGLPDYEATWEPLQSLLAQFPDFNLEDKVLSKGGSNDKPPIKWVYSRRGRKVIGMESSGQVGS</sequence>
<comment type="caution">
    <text evidence="4">The sequence shown here is derived from an EMBL/GenBank/DDBJ whole genome shotgun (WGS) entry which is preliminary data.</text>
</comment>
<protein>
    <recommendedName>
        <fullName evidence="6">Chromo domain-containing protein</fullName>
    </recommendedName>
</protein>
<dbReference type="InterPro" id="IPR021109">
    <property type="entry name" value="Peptidase_aspartic_dom_sf"/>
</dbReference>
<dbReference type="CDD" id="cd00303">
    <property type="entry name" value="retropepsin_like"/>
    <property type="match status" value="1"/>
</dbReference>
<evidence type="ECO:0000259" key="3">
    <source>
        <dbReference type="Pfam" id="PF24626"/>
    </source>
</evidence>
<name>A0A5C7I6D4_9ROSI</name>
<dbReference type="InterPro" id="IPR056924">
    <property type="entry name" value="SH3_Tf2-1"/>
</dbReference>
<dbReference type="Proteomes" id="UP000323000">
    <property type="component" value="Chromosome 4"/>
</dbReference>
<dbReference type="Gene3D" id="2.40.70.10">
    <property type="entry name" value="Acid Proteases"/>
    <property type="match status" value="1"/>
</dbReference>
<dbReference type="Pfam" id="PF00385">
    <property type="entry name" value="Chromo"/>
    <property type="match status" value="1"/>
</dbReference>
<evidence type="ECO:0000313" key="4">
    <source>
        <dbReference type="EMBL" id="TXG64840.1"/>
    </source>
</evidence>
<dbReference type="Gene3D" id="2.40.50.40">
    <property type="match status" value="1"/>
</dbReference>
<proteinExistence type="predicted"/>
<dbReference type="InterPro" id="IPR023780">
    <property type="entry name" value="Chromo_domain"/>
</dbReference>
<gene>
    <name evidence="4" type="ORF">EZV62_011834</name>
</gene>
<feature type="compositionally biased region" description="Basic and acidic residues" evidence="1">
    <location>
        <begin position="44"/>
        <end position="59"/>
    </location>
</feature>
<evidence type="ECO:0000259" key="2">
    <source>
        <dbReference type="Pfam" id="PF00385"/>
    </source>
</evidence>
<feature type="domain" description="Tf2-1-like SH3-like" evidence="3">
    <location>
        <begin position="467"/>
        <end position="507"/>
    </location>
</feature>
<dbReference type="OrthoDB" id="5554229at2759"/>
<dbReference type="Pfam" id="PF24626">
    <property type="entry name" value="SH3_Tf2-1"/>
    <property type="match status" value="1"/>
</dbReference>
<evidence type="ECO:0008006" key="6">
    <source>
        <dbReference type="Google" id="ProtNLM"/>
    </source>
</evidence>
<keyword evidence="5" id="KW-1185">Reference proteome</keyword>
<dbReference type="AlphaFoldDB" id="A0A5C7I6D4"/>
<dbReference type="SUPFAM" id="SSF54160">
    <property type="entry name" value="Chromo domain-like"/>
    <property type="match status" value="1"/>
</dbReference>
<evidence type="ECO:0000313" key="5">
    <source>
        <dbReference type="Proteomes" id="UP000323000"/>
    </source>
</evidence>
<dbReference type="GO" id="GO:0004190">
    <property type="term" value="F:aspartic-type endopeptidase activity"/>
    <property type="evidence" value="ECO:0007669"/>
    <property type="project" value="InterPro"/>
</dbReference>
<dbReference type="PROSITE" id="PS00141">
    <property type="entry name" value="ASP_PROTEASE"/>
    <property type="match status" value="1"/>
</dbReference>
<feature type="region of interest" description="Disordered" evidence="1">
    <location>
        <begin position="21"/>
        <end position="80"/>
    </location>
</feature>